<proteinExistence type="predicted"/>
<dbReference type="EMBL" id="MN739552">
    <property type="protein sequence ID" value="QHT12905.1"/>
    <property type="molecule type" value="Genomic_DNA"/>
</dbReference>
<dbReference type="AlphaFoldDB" id="A0A6C0DBA6"/>
<protein>
    <submittedName>
        <fullName evidence="1">Uncharacterized protein</fullName>
    </submittedName>
</protein>
<sequence>MNIYSLTKYLPEDIVRHVLSFDDRIVLRKGDGNLIFINKINKELYKDSYSSLLKKPLVKEGRTTTYNNEKYTWCSVRLWNYKNQYLNPYISYSSKNNEYIFKFNVWAKGGLYRESSFIMP</sequence>
<accession>A0A6C0DBA6</accession>
<organism evidence="1">
    <name type="scientific">viral metagenome</name>
    <dbReference type="NCBI Taxonomy" id="1070528"/>
    <lineage>
        <taxon>unclassified sequences</taxon>
        <taxon>metagenomes</taxon>
        <taxon>organismal metagenomes</taxon>
    </lineage>
</organism>
<evidence type="ECO:0000313" key="1">
    <source>
        <dbReference type="EMBL" id="QHT12905.1"/>
    </source>
</evidence>
<reference evidence="1" key="1">
    <citation type="journal article" date="2020" name="Nature">
        <title>Giant virus diversity and host interactions through global metagenomics.</title>
        <authorList>
            <person name="Schulz F."/>
            <person name="Roux S."/>
            <person name="Paez-Espino D."/>
            <person name="Jungbluth S."/>
            <person name="Walsh D.A."/>
            <person name="Denef V.J."/>
            <person name="McMahon K.D."/>
            <person name="Konstantinidis K.T."/>
            <person name="Eloe-Fadrosh E.A."/>
            <person name="Kyrpides N.C."/>
            <person name="Woyke T."/>
        </authorList>
    </citation>
    <scope>NUCLEOTIDE SEQUENCE</scope>
    <source>
        <strain evidence="1">GVMAG-M-3300023174-130</strain>
    </source>
</reference>
<name>A0A6C0DBA6_9ZZZZ</name>